<dbReference type="EMBL" id="LSMT01000362">
    <property type="protein sequence ID" value="PFX19417.1"/>
    <property type="molecule type" value="Genomic_DNA"/>
</dbReference>
<sequence>MLMTTLNLDEKLQSAYKKLHSTETALLKVHDDILRTMDRGCTVVLLLLDLSAAFDTVEHGILLHRLDIRFGIKGKVLAWFKSYLTDRSQFVSINGSNSSHSDLMFEVPQESLLGPILYLLYTSPLGDIIRRHDMNFHFYAVDCQVYFSLDSVSPVTTMRIEACLQDSGTWMSLNKLKLNGDKTELLVIGSGNLSASQLPSFTAIDGSVIQPSNYARNIGCKENLTRRDMDDHKMRECIWRTDSCEYCQGSFIVKNRQQHHNVCQKFPVQCTNNCGLKTIPREQLVAHIHDDCPLTEVPCKYKNLGCQEVFLRNEDKSHLECHMESHLNLALCSLEITQNQVKDQSKQIERLTSTFNDQIASLVAKNVEQSQQITSLTSIVEGLVLQIERLKGQDKYQAVQVNKTTNEAIDGPNKKGATNVKIKESDNIELGFKPKSINDIEVGMEVFFRVGLTNKRCRGTVKYVGYVERQGYCLGVEVDPDHGIMIIRVY</sequence>
<dbReference type="Pfam" id="PF02176">
    <property type="entry name" value="zf-TRAF"/>
    <property type="match status" value="1"/>
</dbReference>
<dbReference type="PROSITE" id="PS50145">
    <property type="entry name" value="ZF_TRAF"/>
    <property type="match status" value="1"/>
</dbReference>
<evidence type="ECO:0000256" key="2">
    <source>
        <dbReference type="ARBA" id="ARBA00022771"/>
    </source>
</evidence>
<organism evidence="6 7">
    <name type="scientific">Stylophora pistillata</name>
    <name type="common">Smooth cauliflower coral</name>
    <dbReference type="NCBI Taxonomy" id="50429"/>
    <lineage>
        <taxon>Eukaryota</taxon>
        <taxon>Metazoa</taxon>
        <taxon>Cnidaria</taxon>
        <taxon>Anthozoa</taxon>
        <taxon>Hexacorallia</taxon>
        <taxon>Scleractinia</taxon>
        <taxon>Astrocoeniina</taxon>
        <taxon>Pocilloporidae</taxon>
        <taxon>Stylophora</taxon>
    </lineage>
</organism>
<comment type="caution">
    <text evidence="6">The sequence shown here is derived from an EMBL/GenBank/DDBJ whole genome shotgun (WGS) entry which is preliminary data.</text>
</comment>
<evidence type="ECO:0000256" key="4">
    <source>
        <dbReference type="PROSITE-ProRule" id="PRU00207"/>
    </source>
</evidence>
<evidence type="ECO:0000313" key="7">
    <source>
        <dbReference type="Proteomes" id="UP000225706"/>
    </source>
</evidence>
<dbReference type="GO" id="GO:0008270">
    <property type="term" value="F:zinc ion binding"/>
    <property type="evidence" value="ECO:0007669"/>
    <property type="project" value="UniProtKB-KW"/>
</dbReference>
<dbReference type="SUPFAM" id="SSF74924">
    <property type="entry name" value="Cap-Gly domain"/>
    <property type="match status" value="1"/>
</dbReference>
<dbReference type="FunFam" id="3.30.40.10:FF:000121">
    <property type="entry name" value="TNF receptor-associated factor"/>
    <property type="match status" value="1"/>
</dbReference>
<keyword evidence="3 4" id="KW-0862">Zinc</keyword>
<keyword evidence="1 4" id="KW-0479">Metal-binding</keyword>
<evidence type="ECO:0000256" key="1">
    <source>
        <dbReference type="ARBA" id="ARBA00022723"/>
    </source>
</evidence>
<dbReference type="InterPro" id="IPR001293">
    <property type="entry name" value="Znf_TRAF"/>
</dbReference>
<feature type="domain" description="TRAF-type" evidence="5">
    <location>
        <begin position="259"/>
        <end position="306"/>
    </location>
</feature>
<dbReference type="Proteomes" id="UP000225706">
    <property type="component" value="Unassembled WGS sequence"/>
</dbReference>
<feature type="zinc finger region" description="TRAF-type" evidence="4">
    <location>
        <begin position="259"/>
        <end position="306"/>
    </location>
</feature>
<gene>
    <name evidence="6" type="primary">TRAF4</name>
    <name evidence="6" type="ORF">AWC38_SpisGene16196</name>
</gene>
<evidence type="ECO:0000256" key="3">
    <source>
        <dbReference type="ARBA" id="ARBA00022833"/>
    </source>
</evidence>
<dbReference type="Pfam" id="PF00078">
    <property type="entry name" value="RVT_1"/>
    <property type="match status" value="1"/>
</dbReference>
<dbReference type="OrthoDB" id="5966397at2759"/>
<evidence type="ECO:0000259" key="5">
    <source>
        <dbReference type="PROSITE" id="PS50145"/>
    </source>
</evidence>
<keyword evidence="7" id="KW-1185">Reference proteome</keyword>
<proteinExistence type="predicted"/>
<dbReference type="PANTHER" id="PTHR33332">
    <property type="entry name" value="REVERSE TRANSCRIPTASE DOMAIN-CONTAINING PROTEIN"/>
    <property type="match status" value="1"/>
</dbReference>
<accession>A0A2B4RSU3</accession>
<dbReference type="Gene3D" id="3.30.40.10">
    <property type="entry name" value="Zinc/RING finger domain, C3HC4 (zinc finger)"/>
    <property type="match status" value="2"/>
</dbReference>
<dbReference type="InterPro" id="IPR036859">
    <property type="entry name" value="CAP-Gly_dom_sf"/>
</dbReference>
<keyword evidence="2 4" id="KW-0863">Zinc-finger</keyword>
<dbReference type="SUPFAM" id="SSF49599">
    <property type="entry name" value="TRAF domain-like"/>
    <property type="match status" value="1"/>
</dbReference>
<protein>
    <submittedName>
        <fullName evidence="6">TNF receptor-associated factor 4</fullName>
    </submittedName>
</protein>
<dbReference type="AlphaFoldDB" id="A0A2B4RSU3"/>
<dbReference type="STRING" id="50429.A0A2B4RSU3"/>
<name>A0A2B4RSU3_STYPI</name>
<keyword evidence="6" id="KW-0675">Receptor</keyword>
<reference evidence="7" key="1">
    <citation type="journal article" date="2017" name="bioRxiv">
        <title>Comparative analysis of the genomes of Stylophora pistillata and Acropora digitifera provides evidence for extensive differences between species of corals.</title>
        <authorList>
            <person name="Voolstra C.R."/>
            <person name="Li Y."/>
            <person name="Liew Y.J."/>
            <person name="Baumgarten S."/>
            <person name="Zoccola D."/>
            <person name="Flot J.-F."/>
            <person name="Tambutte S."/>
            <person name="Allemand D."/>
            <person name="Aranda M."/>
        </authorList>
    </citation>
    <scope>NUCLEOTIDE SEQUENCE [LARGE SCALE GENOMIC DNA]</scope>
</reference>
<dbReference type="InterPro" id="IPR013083">
    <property type="entry name" value="Znf_RING/FYVE/PHD"/>
</dbReference>
<dbReference type="InterPro" id="IPR000477">
    <property type="entry name" value="RT_dom"/>
</dbReference>
<evidence type="ECO:0000313" key="6">
    <source>
        <dbReference type="EMBL" id="PFX19417.1"/>
    </source>
</evidence>